<name>G2XMZ0_BOTF4</name>
<organism evidence="1 2">
    <name type="scientific">Botryotinia fuckeliana (strain T4)</name>
    <name type="common">Noble rot fungus</name>
    <name type="synonym">Botrytis cinerea</name>
    <dbReference type="NCBI Taxonomy" id="999810"/>
    <lineage>
        <taxon>Eukaryota</taxon>
        <taxon>Fungi</taxon>
        <taxon>Dikarya</taxon>
        <taxon>Ascomycota</taxon>
        <taxon>Pezizomycotina</taxon>
        <taxon>Leotiomycetes</taxon>
        <taxon>Helotiales</taxon>
        <taxon>Sclerotiniaceae</taxon>
        <taxon>Botrytis</taxon>
    </lineage>
</organism>
<dbReference type="HOGENOM" id="CLU_3207504_0_0_1"/>
<dbReference type="InParanoid" id="G2XMZ0"/>
<dbReference type="AlphaFoldDB" id="G2XMZ0"/>
<protein>
    <submittedName>
        <fullName evidence="1">Uncharacterized protein</fullName>
    </submittedName>
</protein>
<dbReference type="EMBL" id="FQ790245">
    <property type="protein sequence ID" value="CCD42246.1"/>
    <property type="molecule type" value="Genomic_DNA"/>
</dbReference>
<gene>
    <name evidence="1" type="ORF">BofuT4_uP013740.1</name>
</gene>
<accession>G2XMZ0</accession>
<proteinExistence type="predicted"/>
<evidence type="ECO:0000313" key="1">
    <source>
        <dbReference type="EMBL" id="CCD42246.1"/>
    </source>
</evidence>
<dbReference type="Proteomes" id="UP000008177">
    <property type="component" value="Unplaced contigs"/>
</dbReference>
<reference evidence="2" key="1">
    <citation type="journal article" date="2011" name="PLoS Genet.">
        <title>Genomic analysis of the necrotrophic fungal pathogens Sclerotinia sclerotiorum and Botrytis cinerea.</title>
        <authorList>
            <person name="Amselem J."/>
            <person name="Cuomo C.A."/>
            <person name="van Kan J.A."/>
            <person name="Viaud M."/>
            <person name="Benito E.P."/>
            <person name="Couloux A."/>
            <person name="Coutinho P.M."/>
            <person name="de Vries R.P."/>
            <person name="Dyer P.S."/>
            <person name="Fillinger S."/>
            <person name="Fournier E."/>
            <person name="Gout L."/>
            <person name="Hahn M."/>
            <person name="Kohn L."/>
            <person name="Lapalu N."/>
            <person name="Plummer K.M."/>
            <person name="Pradier J.M."/>
            <person name="Quevillon E."/>
            <person name="Sharon A."/>
            <person name="Simon A."/>
            <person name="ten Have A."/>
            <person name="Tudzynski B."/>
            <person name="Tudzynski P."/>
            <person name="Wincker P."/>
            <person name="Andrew M."/>
            <person name="Anthouard V."/>
            <person name="Beever R.E."/>
            <person name="Beffa R."/>
            <person name="Benoit I."/>
            <person name="Bouzid O."/>
            <person name="Brault B."/>
            <person name="Chen Z."/>
            <person name="Choquer M."/>
            <person name="Collemare J."/>
            <person name="Cotton P."/>
            <person name="Danchin E.G."/>
            <person name="Da Silva C."/>
            <person name="Gautier A."/>
            <person name="Giraud C."/>
            <person name="Giraud T."/>
            <person name="Gonzalez C."/>
            <person name="Grossetete S."/>
            <person name="Guldener U."/>
            <person name="Henrissat B."/>
            <person name="Howlett B.J."/>
            <person name="Kodira C."/>
            <person name="Kretschmer M."/>
            <person name="Lappartient A."/>
            <person name="Leroch M."/>
            <person name="Levis C."/>
            <person name="Mauceli E."/>
            <person name="Neuveglise C."/>
            <person name="Oeser B."/>
            <person name="Pearson M."/>
            <person name="Poulain J."/>
            <person name="Poussereau N."/>
            <person name="Quesneville H."/>
            <person name="Rascle C."/>
            <person name="Schumacher J."/>
            <person name="Segurens B."/>
            <person name="Sexton A."/>
            <person name="Silva E."/>
            <person name="Sirven C."/>
            <person name="Soanes D.M."/>
            <person name="Talbot N.J."/>
            <person name="Templeton M."/>
            <person name="Yandava C."/>
            <person name="Yarden O."/>
            <person name="Zeng Q."/>
            <person name="Rollins J.A."/>
            <person name="Lebrun M.H."/>
            <person name="Dickman M."/>
        </authorList>
    </citation>
    <scope>NUCLEOTIDE SEQUENCE [LARGE SCALE GENOMIC DNA]</scope>
    <source>
        <strain evidence="2">T4</strain>
    </source>
</reference>
<sequence length="45" mass="5263">MWHSLPSSPTTCIRKNLVLQYHGKTLMIDNFNSKHFEKGDERNMG</sequence>
<evidence type="ECO:0000313" key="2">
    <source>
        <dbReference type="Proteomes" id="UP000008177"/>
    </source>
</evidence>